<dbReference type="SUPFAM" id="SSF63748">
    <property type="entry name" value="Tudor/PWWP/MBT"/>
    <property type="match status" value="1"/>
</dbReference>
<evidence type="ECO:0000256" key="1">
    <source>
        <dbReference type="SAM" id="MobiDB-lite"/>
    </source>
</evidence>
<dbReference type="HOGENOM" id="CLU_2073585_0_0_1"/>
<sequence>MSNKSSKAQQAKVATTYNINNMVLGKVRGFPPWPGMVVDPDNVHPTVALECPSNKKATFYCVRFFPLGDHPVRSGFLMPRGVNRNRNRSPFSSEVKRPDQTAKRPVSLQNEPKNVKFR</sequence>
<feature type="region of interest" description="Disordered" evidence="1">
    <location>
        <begin position="75"/>
        <end position="118"/>
    </location>
</feature>
<protein>
    <submittedName>
        <fullName evidence="3">Predicted protein</fullName>
    </submittedName>
</protein>
<dbReference type="Pfam" id="PF00855">
    <property type="entry name" value="PWWP"/>
    <property type="match status" value="1"/>
</dbReference>
<evidence type="ECO:0000313" key="3">
    <source>
        <dbReference type="EMBL" id="EDR00187.1"/>
    </source>
</evidence>
<gene>
    <name evidence="3" type="ORF">LACBIDRAFT_334433</name>
</gene>
<dbReference type="GeneID" id="6084842"/>
<dbReference type="InterPro" id="IPR000313">
    <property type="entry name" value="PWWP_dom"/>
</dbReference>
<dbReference type="EMBL" id="DS547153">
    <property type="protein sequence ID" value="EDR00187.1"/>
    <property type="molecule type" value="Genomic_DNA"/>
</dbReference>
<name>B0DZ72_LACBS</name>
<dbReference type="SMART" id="SM00293">
    <property type="entry name" value="PWWP"/>
    <property type="match status" value="1"/>
</dbReference>
<proteinExistence type="predicted"/>
<reference evidence="3 4" key="1">
    <citation type="journal article" date="2008" name="Nature">
        <title>The genome of Laccaria bicolor provides insights into mycorrhizal symbiosis.</title>
        <authorList>
            <person name="Martin F."/>
            <person name="Aerts A."/>
            <person name="Ahren D."/>
            <person name="Brun A."/>
            <person name="Danchin E.G.J."/>
            <person name="Duchaussoy F."/>
            <person name="Gibon J."/>
            <person name="Kohler A."/>
            <person name="Lindquist E."/>
            <person name="Pereda V."/>
            <person name="Salamov A."/>
            <person name="Shapiro H.J."/>
            <person name="Wuyts J."/>
            <person name="Blaudez D."/>
            <person name="Buee M."/>
            <person name="Brokstein P."/>
            <person name="Canbaeck B."/>
            <person name="Cohen D."/>
            <person name="Courty P.E."/>
            <person name="Coutinho P.M."/>
            <person name="Delaruelle C."/>
            <person name="Detter J.C."/>
            <person name="Deveau A."/>
            <person name="DiFazio S."/>
            <person name="Duplessis S."/>
            <person name="Fraissinet-Tachet L."/>
            <person name="Lucic E."/>
            <person name="Frey-Klett P."/>
            <person name="Fourrey C."/>
            <person name="Feussner I."/>
            <person name="Gay G."/>
            <person name="Grimwood J."/>
            <person name="Hoegger P.J."/>
            <person name="Jain P."/>
            <person name="Kilaru S."/>
            <person name="Labbe J."/>
            <person name="Lin Y.C."/>
            <person name="Legue V."/>
            <person name="Le Tacon F."/>
            <person name="Marmeisse R."/>
            <person name="Melayah D."/>
            <person name="Montanini B."/>
            <person name="Muratet M."/>
            <person name="Nehls U."/>
            <person name="Niculita-Hirzel H."/>
            <person name="Oudot-Le Secq M.P."/>
            <person name="Peter M."/>
            <person name="Quesneville H."/>
            <person name="Rajashekar B."/>
            <person name="Reich M."/>
            <person name="Rouhier N."/>
            <person name="Schmutz J."/>
            <person name="Yin T."/>
            <person name="Chalot M."/>
            <person name="Henrissat B."/>
            <person name="Kuees U."/>
            <person name="Lucas S."/>
            <person name="Van de Peer Y."/>
            <person name="Podila G.K."/>
            <person name="Polle A."/>
            <person name="Pukkila P.J."/>
            <person name="Richardson P.M."/>
            <person name="Rouze P."/>
            <person name="Sanders I.R."/>
            <person name="Stajich J.E."/>
            <person name="Tunlid A."/>
            <person name="Tuskan G."/>
            <person name="Grigoriev I.V."/>
        </authorList>
    </citation>
    <scope>NUCLEOTIDE SEQUENCE [LARGE SCALE GENOMIC DNA]</scope>
    <source>
        <strain evidence="4">S238N-H82 / ATCC MYA-4686</strain>
    </source>
</reference>
<dbReference type="KEGG" id="lbc:LACBIDRAFT_334433"/>
<dbReference type="RefSeq" id="XP_001889244.1">
    <property type="nucleotide sequence ID" value="XM_001889209.1"/>
</dbReference>
<dbReference type="Gene3D" id="2.30.30.140">
    <property type="match status" value="1"/>
</dbReference>
<evidence type="ECO:0000313" key="4">
    <source>
        <dbReference type="Proteomes" id="UP000001194"/>
    </source>
</evidence>
<dbReference type="Proteomes" id="UP000001194">
    <property type="component" value="Unassembled WGS sequence"/>
</dbReference>
<keyword evidence="4" id="KW-1185">Reference proteome</keyword>
<feature type="domain" description="PWWP" evidence="2">
    <location>
        <begin position="17"/>
        <end position="81"/>
    </location>
</feature>
<dbReference type="AlphaFoldDB" id="B0DZ72"/>
<dbReference type="STRING" id="486041.B0DZ72"/>
<dbReference type="InParanoid" id="B0DZ72"/>
<organism evidence="4">
    <name type="scientific">Laccaria bicolor (strain S238N-H82 / ATCC MYA-4686)</name>
    <name type="common">Bicoloured deceiver</name>
    <name type="synonym">Laccaria laccata var. bicolor</name>
    <dbReference type="NCBI Taxonomy" id="486041"/>
    <lineage>
        <taxon>Eukaryota</taxon>
        <taxon>Fungi</taxon>
        <taxon>Dikarya</taxon>
        <taxon>Basidiomycota</taxon>
        <taxon>Agaricomycotina</taxon>
        <taxon>Agaricomycetes</taxon>
        <taxon>Agaricomycetidae</taxon>
        <taxon>Agaricales</taxon>
        <taxon>Agaricineae</taxon>
        <taxon>Hydnangiaceae</taxon>
        <taxon>Laccaria</taxon>
    </lineage>
</organism>
<dbReference type="OrthoDB" id="62853at2759"/>
<accession>B0DZ72</accession>
<evidence type="ECO:0000259" key="2">
    <source>
        <dbReference type="SMART" id="SM00293"/>
    </source>
</evidence>